<protein>
    <submittedName>
        <fullName evidence="12">Efflux RND transporter periplasmic adaptor subunit</fullName>
    </submittedName>
</protein>
<dbReference type="GO" id="GO:0015679">
    <property type="term" value="P:plasma membrane copper ion transport"/>
    <property type="evidence" value="ECO:0007669"/>
    <property type="project" value="TreeGrafter"/>
</dbReference>
<keyword evidence="6" id="KW-0175">Coiled coil</keyword>
<dbReference type="InterPro" id="IPR058647">
    <property type="entry name" value="BSH_CzcB-like"/>
</dbReference>
<dbReference type="InterPro" id="IPR058792">
    <property type="entry name" value="Beta-barrel_RND_2"/>
</dbReference>
<feature type="region of interest" description="Disordered" evidence="7">
    <location>
        <begin position="31"/>
        <end position="61"/>
    </location>
</feature>
<evidence type="ECO:0000259" key="11">
    <source>
        <dbReference type="Pfam" id="PF25975"/>
    </source>
</evidence>
<feature type="domain" description="CzcB-like alpha-helical hairpin" evidence="8">
    <location>
        <begin position="141"/>
        <end position="200"/>
    </location>
</feature>
<dbReference type="InterPro" id="IPR006143">
    <property type="entry name" value="RND_pump_MFP"/>
</dbReference>
<dbReference type="GO" id="GO:0030288">
    <property type="term" value="C:outer membrane-bounded periplasmic space"/>
    <property type="evidence" value="ECO:0007669"/>
    <property type="project" value="TreeGrafter"/>
</dbReference>
<dbReference type="Gene3D" id="2.40.50.100">
    <property type="match status" value="1"/>
</dbReference>
<evidence type="ECO:0000256" key="1">
    <source>
        <dbReference type="ARBA" id="ARBA00009477"/>
    </source>
</evidence>
<dbReference type="GO" id="GO:0046914">
    <property type="term" value="F:transition metal ion binding"/>
    <property type="evidence" value="ECO:0007669"/>
    <property type="project" value="TreeGrafter"/>
</dbReference>
<organism evidence="12 13">
    <name type="scientific">Pseudomonas putida</name>
    <name type="common">Arthrobacter siderocapsulatus</name>
    <dbReference type="NCBI Taxonomy" id="303"/>
    <lineage>
        <taxon>Bacteria</taxon>
        <taxon>Pseudomonadati</taxon>
        <taxon>Pseudomonadota</taxon>
        <taxon>Gammaproteobacteria</taxon>
        <taxon>Pseudomonadales</taxon>
        <taxon>Pseudomonadaceae</taxon>
        <taxon>Pseudomonas</taxon>
    </lineage>
</organism>
<comment type="function">
    <text evidence="5">CzcA and CzcB together would act in zinc efflux nearly as effectively as the complete czc efflux system (CzcABC). The CzcB protein is thought to funnel zinc cations to the CzcA transport protein.</text>
</comment>
<dbReference type="FunFam" id="2.40.420.20:FF:000006">
    <property type="entry name" value="RND family efflux transporter MFP subunit"/>
    <property type="match status" value="1"/>
</dbReference>
<accession>A0AAW4BU79</accession>
<proteinExistence type="inferred from homology"/>
<evidence type="ECO:0000256" key="7">
    <source>
        <dbReference type="SAM" id="MobiDB-lite"/>
    </source>
</evidence>
<dbReference type="GO" id="GO:0046686">
    <property type="term" value="P:response to cadmium ion"/>
    <property type="evidence" value="ECO:0007669"/>
    <property type="project" value="UniProtKB-KW"/>
</dbReference>
<feature type="domain" description="CzcB-like C-terminal circularly permuted SH3-like" evidence="11">
    <location>
        <begin position="327"/>
        <end position="387"/>
    </location>
</feature>
<dbReference type="NCBIfam" id="TIGR01730">
    <property type="entry name" value="RND_mfp"/>
    <property type="match status" value="1"/>
</dbReference>
<evidence type="ECO:0000256" key="6">
    <source>
        <dbReference type="SAM" id="Coils"/>
    </source>
</evidence>
<evidence type="ECO:0000256" key="3">
    <source>
        <dbReference type="ARBA" id="ARBA00022833"/>
    </source>
</evidence>
<dbReference type="GO" id="GO:0016020">
    <property type="term" value="C:membrane"/>
    <property type="evidence" value="ECO:0007669"/>
    <property type="project" value="InterPro"/>
</dbReference>
<keyword evidence="3" id="KW-0862">Zinc</keyword>
<keyword evidence="4" id="KW-0105">Cadmium resistance</keyword>
<dbReference type="Pfam" id="PF25893">
    <property type="entry name" value="HH_CzcB"/>
    <property type="match status" value="1"/>
</dbReference>
<name>A0AAW4BU79_PSEPU</name>
<evidence type="ECO:0000313" key="12">
    <source>
        <dbReference type="EMBL" id="MBF8736846.1"/>
    </source>
</evidence>
<gene>
    <name evidence="12" type="ORF">IR015_15705</name>
</gene>
<dbReference type="EMBL" id="JADLKB010000016">
    <property type="protein sequence ID" value="MBF8736846.1"/>
    <property type="molecule type" value="Genomic_DNA"/>
</dbReference>
<dbReference type="Pfam" id="PF25975">
    <property type="entry name" value="CzcB_C"/>
    <property type="match status" value="1"/>
</dbReference>
<dbReference type="PANTHER" id="PTHR30097">
    <property type="entry name" value="CATION EFFLUX SYSTEM PROTEIN CUSB"/>
    <property type="match status" value="1"/>
</dbReference>
<dbReference type="GO" id="GO:0060003">
    <property type="term" value="P:copper ion export"/>
    <property type="evidence" value="ECO:0007669"/>
    <property type="project" value="TreeGrafter"/>
</dbReference>
<dbReference type="Gene3D" id="1.10.287.470">
    <property type="entry name" value="Helix hairpin bin"/>
    <property type="match status" value="1"/>
</dbReference>
<dbReference type="GO" id="GO:0022857">
    <property type="term" value="F:transmembrane transporter activity"/>
    <property type="evidence" value="ECO:0007669"/>
    <property type="project" value="InterPro"/>
</dbReference>
<feature type="domain" description="CzcB-like barrel-sandwich hybrid" evidence="10">
    <location>
        <begin position="102"/>
        <end position="242"/>
    </location>
</feature>
<comment type="similarity">
    <text evidence="1">Belongs to the membrane fusion protein (MFP) (TC 8.A.1) family.</text>
</comment>
<evidence type="ECO:0000256" key="2">
    <source>
        <dbReference type="ARBA" id="ARBA00022448"/>
    </source>
</evidence>
<comment type="caution">
    <text evidence="12">The sequence shown here is derived from an EMBL/GenBank/DDBJ whole genome shotgun (WGS) entry which is preliminary data.</text>
</comment>
<dbReference type="SUPFAM" id="SSF111369">
    <property type="entry name" value="HlyD-like secretion proteins"/>
    <property type="match status" value="1"/>
</dbReference>
<dbReference type="RefSeq" id="WP_196173844.1">
    <property type="nucleotide sequence ID" value="NZ_JADLJW010000025.1"/>
</dbReference>
<sequence length="399" mass="42469">MTNPRKIAILAATIAALGLGGLAWTGNLGNASSTETRHDDHGEGSHGHGEEQAGEGHEEEAGKLHLSIAQIEAAGVQLADAGPRELGTAISFPGEIRFDEDRTAHVVPRVPGVVESVQAELGQAVKRGEVLAVIASQQISDLRSEQQAAQRRLELARLTFQREQQLWQERISAEQDYLQARQVLQEAEIALANARQKVAAVGPAGAGNRYELRAPFDAVVVEKHLTVGEVVDETSNAFTLSDLSRVWATFAVAPRDLDKVTTGRNVTVSAPDLGARVEGKINYVGSLLGEQNRAATVRATLANPNGAWRPGLFVNVAVSVERFNAAVVVPQSALQTWEEQTVVFARTEEGFEARPVTTGRRDAGQVEITTGLAAGTQVAAAGSFVLKSELGKGSAEHSH</sequence>
<feature type="domain" description="CusB-like beta-barrel" evidence="9">
    <location>
        <begin position="245"/>
        <end position="319"/>
    </location>
</feature>
<dbReference type="Pfam" id="PF25954">
    <property type="entry name" value="Beta-barrel_RND_2"/>
    <property type="match status" value="1"/>
</dbReference>
<evidence type="ECO:0000259" key="8">
    <source>
        <dbReference type="Pfam" id="PF25893"/>
    </source>
</evidence>
<reference evidence="12" key="1">
    <citation type="submission" date="2020-10" db="EMBL/GenBank/DDBJ databases">
        <title>Genome sequences of Pseudomonas isolates.</title>
        <authorList>
            <person name="Wessels L."/>
            <person name="Reich F."/>
            <person name="Hammerl J."/>
        </authorList>
    </citation>
    <scope>NUCLEOTIDE SEQUENCE</scope>
    <source>
        <strain evidence="12">20-MO00640-0</strain>
    </source>
</reference>
<feature type="compositionally biased region" description="Basic and acidic residues" evidence="7">
    <location>
        <begin position="35"/>
        <end position="61"/>
    </location>
</feature>
<evidence type="ECO:0000259" key="10">
    <source>
        <dbReference type="Pfam" id="PF25973"/>
    </source>
</evidence>
<dbReference type="InterPro" id="IPR058648">
    <property type="entry name" value="HH_CzcB-like"/>
</dbReference>
<dbReference type="FunFam" id="2.40.30.170:FF:000010">
    <property type="entry name" value="Efflux RND transporter periplasmic adaptor subunit"/>
    <property type="match status" value="1"/>
</dbReference>
<evidence type="ECO:0000256" key="5">
    <source>
        <dbReference type="ARBA" id="ARBA00058766"/>
    </source>
</evidence>
<dbReference type="PANTHER" id="PTHR30097:SF4">
    <property type="entry name" value="SLR6042 PROTEIN"/>
    <property type="match status" value="1"/>
</dbReference>
<keyword evidence="2" id="KW-0813">Transport</keyword>
<dbReference type="Proteomes" id="UP000639504">
    <property type="component" value="Unassembled WGS sequence"/>
</dbReference>
<dbReference type="Gene3D" id="2.40.30.170">
    <property type="match status" value="1"/>
</dbReference>
<feature type="coiled-coil region" evidence="6">
    <location>
        <begin position="139"/>
        <end position="197"/>
    </location>
</feature>
<evidence type="ECO:0000313" key="13">
    <source>
        <dbReference type="Proteomes" id="UP000639504"/>
    </source>
</evidence>
<dbReference type="Gene3D" id="2.40.420.20">
    <property type="match status" value="1"/>
</dbReference>
<dbReference type="AlphaFoldDB" id="A0AAW4BU79"/>
<dbReference type="InterPro" id="IPR058649">
    <property type="entry name" value="CzcB_C"/>
</dbReference>
<dbReference type="InterPro" id="IPR051909">
    <property type="entry name" value="MFP_Cation_Efflux"/>
</dbReference>
<dbReference type="Pfam" id="PF25973">
    <property type="entry name" value="BSH_CzcB"/>
    <property type="match status" value="1"/>
</dbReference>
<evidence type="ECO:0000259" key="9">
    <source>
        <dbReference type="Pfam" id="PF25954"/>
    </source>
</evidence>
<evidence type="ECO:0000256" key="4">
    <source>
        <dbReference type="ARBA" id="ARBA00043263"/>
    </source>
</evidence>